<dbReference type="GO" id="GO:0005179">
    <property type="term" value="F:hormone activity"/>
    <property type="evidence" value="ECO:0007669"/>
    <property type="project" value="UniProtKB-KW"/>
</dbReference>
<dbReference type="OMA" id="THTKTHQ"/>
<evidence type="ECO:0000256" key="2">
    <source>
        <dbReference type="ARBA" id="ARBA00008963"/>
    </source>
</evidence>
<sequence length="109" mass="11548">MALSKSAFIACSLFLSLLVILTWEIQSADARRLIDTSELQTLHTDQYKSVVHNETETSKAVVVSPPTSVTPPQSEVAGAAQPPPPAHGIVDFRPTAPGHSPGVGHSTHN</sequence>
<reference evidence="10 11" key="1">
    <citation type="journal article" date="2018" name="Nat. Genet.">
        <title>The Rosa genome provides new insights in the design of modern roses.</title>
        <authorList>
            <person name="Bendahmane M."/>
        </authorList>
    </citation>
    <scope>NUCLEOTIDE SEQUENCE [LARGE SCALE GENOMIC DNA]</scope>
    <source>
        <strain evidence="11">cv. Old Blush</strain>
    </source>
</reference>
<keyword evidence="11" id="KW-1185">Reference proteome</keyword>
<name>A0A2P6RNC0_ROSCH</name>
<feature type="signal peptide" evidence="9">
    <location>
        <begin position="1"/>
        <end position="30"/>
    </location>
</feature>
<dbReference type="GO" id="GO:0048046">
    <property type="term" value="C:apoplast"/>
    <property type="evidence" value="ECO:0007669"/>
    <property type="project" value="UniProtKB-SubCell"/>
</dbReference>
<evidence type="ECO:0000256" key="3">
    <source>
        <dbReference type="ARBA" id="ARBA00022523"/>
    </source>
</evidence>
<dbReference type="InterPro" id="IPR033250">
    <property type="entry name" value="CEP"/>
</dbReference>
<feature type="region of interest" description="Disordered" evidence="8">
    <location>
        <begin position="56"/>
        <end position="109"/>
    </location>
</feature>
<comment type="subcellular location">
    <subcellularLocation>
        <location evidence="1">Secreted</location>
        <location evidence="1">Extracellular space</location>
        <location evidence="1">Apoplast</location>
    </subcellularLocation>
</comment>
<feature type="compositionally biased region" description="Low complexity" evidence="8">
    <location>
        <begin position="61"/>
        <end position="80"/>
    </location>
</feature>
<protein>
    <submittedName>
        <fullName evidence="10">Putative encoded peptide</fullName>
    </submittedName>
</protein>
<dbReference type="GO" id="GO:0048364">
    <property type="term" value="P:root development"/>
    <property type="evidence" value="ECO:0007669"/>
    <property type="project" value="InterPro"/>
</dbReference>
<keyword evidence="4" id="KW-0964">Secreted</keyword>
<evidence type="ECO:0000256" key="4">
    <source>
        <dbReference type="ARBA" id="ARBA00022525"/>
    </source>
</evidence>
<dbReference type="PANTHER" id="PTHR33348">
    <property type="entry name" value="PRECURSOR OF CEP5"/>
    <property type="match status" value="1"/>
</dbReference>
<proteinExistence type="inferred from homology"/>
<comment type="caution">
    <text evidence="10">The sequence shown here is derived from an EMBL/GenBank/DDBJ whole genome shotgun (WGS) entry which is preliminary data.</text>
</comment>
<evidence type="ECO:0000256" key="7">
    <source>
        <dbReference type="ARBA" id="ARBA00023278"/>
    </source>
</evidence>
<evidence type="ECO:0000256" key="1">
    <source>
        <dbReference type="ARBA" id="ARBA00004271"/>
    </source>
</evidence>
<dbReference type="Proteomes" id="UP000238479">
    <property type="component" value="Chromosome 2"/>
</dbReference>
<evidence type="ECO:0000313" key="11">
    <source>
        <dbReference type="Proteomes" id="UP000238479"/>
    </source>
</evidence>
<dbReference type="GO" id="GO:0006995">
    <property type="term" value="P:cellular response to nitrogen starvation"/>
    <property type="evidence" value="ECO:0007669"/>
    <property type="project" value="UniProtKB-ARBA"/>
</dbReference>
<dbReference type="PANTHER" id="PTHR33348:SF40">
    <property type="entry name" value="PRECURSOR OF CEP3"/>
    <property type="match status" value="1"/>
</dbReference>
<comment type="similarity">
    <text evidence="2">Belongs to the C-terminally encoded plant signaling peptide (CEP) family.</text>
</comment>
<evidence type="ECO:0000256" key="5">
    <source>
        <dbReference type="ARBA" id="ARBA00022702"/>
    </source>
</evidence>
<organism evidence="10 11">
    <name type="scientific">Rosa chinensis</name>
    <name type="common">China rose</name>
    <dbReference type="NCBI Taxonomy" id="74649"/>
    <lineage>
        <taxon>Eukaryota</taxon>
        <taxon>Viridiplantae</taxon>
        <taxon>Streptophyta</taxon>
        <taxon>Embryophyta</taxon>
        <taxon>Tracheophyta</taxon>
        <taxon>Spermatophyta</taxon>
        <taxon>Magnoliopsida</taxon>
        <taxon>eudicotyledons</taxon>
        <taxon>Gunneridae</taxon>
        <taxon>Pentapetalae</taxon>
        <taxon>rosids</taxon>
        <taxon>fabids</taxon>
        <taxon>Rosales</taxon>
        <taxon>Rosaceae</taxon>
        <taxon>Rosoideae</taxon>
        <taxon>Rosoideae incertae sedis</taxon>
        <taxon>Rosa</taxon>
    </lineage>
</organism>
<dbReference type="Gramene" id="PRQ47928">
    <property type="protein sequence ID" value="PRQ47928"/>
    <property type="gene ID" value="RchiOBHm_Chr2g0105041"/>
</dbReference>
<gene>
    <name evidence="10" type="ORF">RchiOBHm_Chr2g0105041</name>
</gene>
<keyword evidence="6 9" id="KW-0732">Signal</keyword>
<evidence type="ECO:0000256" key="6">
    <source>
        <dbReference type="ARBA" id="ARBA00022729"/>
    </source>
</evidence>
<keyword evidence="3" id="KW-0052">Apoplast</keyword>
<dbReference type="GO" id="GO:1901371">
    <property type="term" value="P:regulation of leaf morphogenesis"/>
    <property type="evidence" value="ECO:0007669"/>
    <property type="project" value="TreeGrafter"/>
</dbReference>
<feature type="chain" id="PRO_5015127652" evidence="9">
    <location>
        <begin position="31"/>
        <end position="109"/>
    </location>
</feature>
<accession>A0A2P6RNC0</accession>
<dbReference type="EMBL" id="PDCK01000040">
    <property type="protein sequence ID" value="PRQ47928.1"/>
    <property type="molecule type" value="Genomic_DNA"/>
</dbReference>
<keyword evidence="7" id="KW-0379">Hydroxylation</keyword>
<dbReference type="GO" id="GO:2000280">
    <property type="term" value="P:regulation of root development"/>
    <property type="evidence" value="ECO:0007669"/>
    <property type="project" value="TreeGrafter"/>
</dbReference>
<dbReference type="STRING" id="74649.A0A2P6RNC0"/>
<keyword evidence="5" id="KW-0372">Hormone</keyword>
<evidence type="ECO:0000256" key="8">
    <source>
        <dbReference type="SAM" id="MobiDB-lite"/>
    </source>
</evidence>
<evidence type="ECO:0000313" key="10">
    <source>
        <dbReference type="EMBL" id="PRQ47928.1"/>
    </source>
</evidence>
<dbReference type="AlphaFoldDB" id="A0A2P6RNC0"/>
<dbReference type="GO" id="GO:1902025">
    <property type="term" value="P:nitrate import"/>
    <property type="evidence" value="ECO:0007669"/>
    <property type="project" value="TreeGrafter"/>
</dbReference>
<evidence type="ECO:0000256" key="9">
    <source>
        <dbReference type="SAM" id="SignalP"/>
    </source>
</evidence>